<dbReference type="InterPro" id="IPR059026">
    <property type="entry name" value="LpqB_N"/>
</dbReference>
<accession>A0A5C5RZV7</accession>
<evidence type="ECO:0000256" key="4">
    <source>
        <dbReference type="ARBA" id="ARBA00023139"/>
    </source>
</evidence>
<keyword evidence="4 6" id="KW-0564">Palmitate</keyword>
<evidence type="ECO:0000256" key="1">
    <source>
        <dbReference type="ARBA" id="ARBA00022475"/>
    </source>
</evidence>
<sequence>MPRLARVLRTHPGRALTVLLAALLVLTGCANIPESTSPRVIGDLGGETAAPDRGLAPRRDVQPELIVRDFLKANAVADGNYAASRKFLTPNANWQVPQQAVVVKDIDVLPTERTENFMKATIRAQATGFLGADGTFEPASQSITQNVQLVRVDGQWRVQGLSSVGDTPMLVIDTEQFRLVYRRYLLYFPDPTGRTLVPDARWLAGPRSKLASDLLVLLVRGPRAALKDAVFNPFGANAAVRGAVTDAQGNQRDPGVGFAGVRVDLTGLPRIEPDVARLVAGQIVWSLAGADVQGPYVITVDGSPLDDKHQSGWNPNDVASISPNASSDLAVGLHGVLDGRFVKITGGPGTGGQVTPVAGPLGASTSIRSIGLSSSGRQVAAVLDAGGRGVPGAALALAPYGGVPTQVLTAGSMTRPSWTPDDAGVWTVLDGTRVVRVRQDQTTGEVSTSDVDTSEVAAVAPGAITELRLSRDGVRAALVVGGRVLVGVVQSAANGQAKLTRLMSVVTDRELVASSVDWQSGDTIFIGRNTSDSPVLSVRYDSGEVAALPSRNLSPPVYNVAVSASTVYATDSSGVWEISIGPDSDEQYWSQVDRLAGGRANPVLPG</sequence>
<keyword evidence="2 6" id="KW-0732">Signal</keyword>
<dbReference type="Proteomes" id="UP000319375">
    <property type="component" value="Unassembled WGS sequence"/>
</dbReference>
<dbReference type="PROSITE" id="PS51257">
    <property type="entry name" value="PROKAR_LIPOPROTEIN"/>
    <property type="match status" value="1"/>
</dbReference>
<reference evidence="9 10" key="1">
    <citation type="submission" date="2019-06" db="EMBL/GenBank/DDBJ databases">
        <title>Tsukamurella conjunctivitidis sp. nov., Tsukamurella assacharolytica sp. nov. and Tsukamurella sputae sp. nov. isolated from patients with conjunctivitis, bacteraemia (lymphoma) and respiratory infection (sputum) in Hong Kong.</title>
        <authorList>
            <person name="Teng J.L.L."/>
            <person name="Lee H.H."/>
            <person name="Fong J.Y.H."/>
            <person name="Fok K.M.N."/>
            <person name="Lau S.K.P."/>
            <person name="Woo P.C.Y."/>
        </authorList>
    </citation>
    <scope>NUCLEOTIDE SEQUENCE [LARGE SCALE GENOMIC DNA]</scope>
    <source>
        <strain evidence="9 10">HKU72</strain>
    </source>
</reference>
<feature type="region of interest" description="Disordered" evidence="7">
    <location>
        <begin position="37"/>
        <end position="57"/>
    </location>
</feature>
<dbReference type="EMBL" id="VIGX01000006">
    <property type="protein sequence ID" value="TWS28384.1"/>
    <property type="molecule type" value="Genomic_DNA"/>
</dbReference>
<evidence type="ECO:0000256" key="6">
    <source>
        <dbReference type="HAMAP-Rule" id="MF_01373"/>
    </source>
</evidence>
<comment type="similarity">
    <text evidence="6">Belongs to the LpqB lipoprotein family.</text>
</comment>
<evidence type="ECO:0000256" key="2">
    <source>
        <dbReference type="ARBA" id="ARBA00022729"/>
    </source>
</evidence>
<dbReference type="GO" id="GO:0005886">
    <property type="term" value="C:plasma membrane"/>
    <property type="evidence" value="ECO:0007669"/>
    <property type="project" value="UniProtKB-SubCell"/>
</dbReference>
<gene>
    <name evidence="6 9" type="primary">lpqB</name>
    <name evidence="9" type="ORF">FK530_12200</name>
</gene>
<protein>
    <recommendedName>
        <fullName evidence="6">Lipoprotein LpqB</fullName>
    </recommendedName>
</protein>
<evidence type="ECO:0000313" key="9">
    <source>
        <dbReference type="EMBL" id="TWS28384.1"/>
    </source>
</evidence>
<dbReference type="HAMAP" id="MF_01373">
    <property type="entry name" value="LpqB_lipoprot"/>
    <property type="match status" value="1"/>
</dbReference>
<dbReference type="SMART" id="SM00909">
    <property type="entry name" value="Germane"/>
    <property type="match status" value="1"/>
</dbReference>
<comment type="subcellular location">
    <subcellularLocation>
        <location evidence="6">Cell membrane</location>
        <topology evidence="6">Lipid-anchor</topology>
    </subcellularLocation>
</comment>
<keyword evidence="1 6" id="KW-1003">Cell membrane</keyword>
<dbReference type="AlphaFoldDB" id="A0A5C5RZV7"/>
<evidence type="ECO:0000259" key="8">
    <source>
        <dbReference type="SMART" id="SM00909"/>
    </source>
</evidence>
<dbReference type="NCBIfam" id="NF010141">
    <property type="entry name" value="PRK13616.1"/>
    <property type="match status" value="1"/>
</dbReference>
<dbReference type="InterPro" id="IPR018910">
    <property type="entry name" value="LpqB_C"/>
</dbReference>
<keyword evidence="3 6" id="KW-0472">Membrane</keyword>
<dbReference type="Pfam" id="PF25976">
    <property type="entry name" value="LpqB_N"/>
    <property type="match status" value="1"/>
</dbReference>
<evidence type="ECO:0000256" key="5">
    <source>
        <dbReference type="ARBA" id="ARBA00023288"/>
    </source>
</evidence>
<proteinExistence type="inferred from homology"/>
<evidence type="ECO:0000256" key="3">
    <source>
        <dbReference type="ARBA" id="ARBA00023136"/>
    </source>
</evidence>
<name>A0A5C5RZV7_9ACTN</name>
<comment type="caution">
    <text evidence="9">The sequence shown here is derived from an EMBL/GenBank/DDBJ whole genome shotgun (WGS) entry which is preliminary data.</text>
</comment>
<dbReference type="SUPFAM" id="SSF69304">
    <property type="entry name" value="Tricorn protease N-terminal domain"/>
    <property type="match status" value="1"/>
</dbReference>
<feature type="domain" description="GerMN" evidence="8">
    <location>
        <begin position="211"/>
        <end position="309"/>
    </location>
</feature>
<dbReference type="Pfam" id="PF10646">
    <property type="entry name" value="Germane"/>
    <property type="match status" value="1"/>
</dbReference>
<dbReference type="InterPro" id="IPR019606">
    <property type="entry name" value="GerMN"/>
</dbReference>
<organism evidence="9 10">
    <name type="scientific">Tsukamurella conjunctivitidis</name>
    <dbReference type="NCBI Taxonomy" id="2592068"/>
    <lineage>
        <taxon>Bacteria</taxon>
        <taxon>Bacillati</taxon>
        <taxon>Actinomycetota</taxon>
        <taxon>Actinomycetes</taxon>
        <taxon>Mycobacteriales</taxon>
        <taxon>Tsukamurellaceae</taxon>
        <taxon>Tsukamurella</taxon>
    </lineage>
</organism>
<evidence type="ECO:0000256" key="7">
    <source>
        <dbReference type="SAM" id="MobiDB-lite"/>
    </source>
</evidence>
<evidence type="ECO:0000313" key="10">
    <source>
        <dbReference type="Proteomes" id="UP000319375"/>
    </source>
</evidence>
<keyword evidence="5 6" id="KW-0449">Lipoprotein</keyword>
<dbReference type="InterPro" id="IPR023959">
    <property type="entry name" value="LpqB"/>
</dbReference>
<dbReference type="Pfam" id="PF10647">
    <property type="entry name" value="Gmad1"/>
    <property type="match status" value="1"/>
</dbReference>
<keyword evidence="10" id="KW-1185">Reference proteome</keyword>